<keyword evidence="4" id="KW-0645">Protease</keyword>
<keyword evidence="4" id="KW-0378">Hydrolase</keyword>
<name>A0A1G5BCI6_9FIRM</name>
<dbReference type="GO" id="GO:0006508">
    <property type="term" value="P:proteolysis"/>
    <property type="evidence" value="ECO:0007669"/>
    <property type="project" value="UniProtKB-KW"/>
</dbReference>
<sequence>MKFKIIIIICLLAVTFMGCTETTENEIEVLEDLSMEEKLEDFEYLYKVIKENYPFLGVNKRMNGVDWVANYQRYKQKVLATNTDFEFHNVLEEILRDLNNGHTHILDQSFVIFCRDIYYHVLNDEHYKNSWYKIIFDSLNDGVALKRYGLETLSLKEFNNENTEEVISEPIENAEVGDIIEGMVGYIYIPKMIQNHQREKDEKLISNYLKEVKDYQALVIDIRGNSGGNNQYWSDFMLPLIIDKEYSFETYTFYREGEISSKLVDNWVGHEEIHLQKVEDLDKNKFSMLPPEVYDSFNNYYCYVYNVKPNEESIRFHGNIYLLIDRWVYSASEAFAVFAKGVDFATLIGERTGGDGIGHDPWIEMLPNSGYLVRFPVDLSTTSDGTVNEEHKTTPHYEVEFSKKHESFKYDQCIQKVLELEGIESVIN</sequence>
<dbReference type="Pfam" id="PF14684">
    <property type="entry name" value="Tricorn_C1"/>
    <property type="match status" value="1"/>
</dbReference>
<dbReference type="InterPro" id="IPR005151">
    <property type="entry name" value="Tail-specific_protease"/>
</dbReference>
<evidence type="ECO:0000256" key="1">
    <source>
        <dbReference type="SAM" id="SignalP"/>
    </source>
</evidence>
<evidence type="ECO:0000313" key="5">
    <source>
        <dbReference type="Proteomes" id="UP000198636"/>
    </source>
</evidence>
<dbReference type="Pfam" id="PF03572">
    <property type="entry name" value="Peptidase_S41"/>
    <property type="match status" value="1"/>
</dbReference>
<feature type="chain" id="PRO_5038512533" evidence="1">
    <location>
        <begin position="21"/>
        <end position="428"/>
    </location>
</feature>
<dbReference type="STRING" id="1120976.SAMN03080606_00371"/>
<proteinExistence type="predicted"/>
<keyword evidence="5" id="KW-1185">Reference proteome</keyword>
<organism evidence="4 5">
    <name type="scientific">Alkaliphilus peptidifermentans DSM 18978</name>
    <dbReference type="NCBI Taxonomy" id="1120976"/>
    <lineage>
        <taxon>Bacteria</taxon>
        <taxon>Bacillati</taxon>
        <taxon>Bacillota</taxon>
        <taxon>Clostridia</taxon>
        <taxon>Peptostreptococcales</taxon>
        <taxon>Natronincolaceae</taxon>
        <taxon>Alkaliphilus</taxon>
    </lineage>
</organism>
<feature type="domain" description="Tail specific protease" evidence="2">
    <location>
        <begin position="184"/>
        <end position="399"/>
    </location>
</feature>
<dbReference type="AlphaFoldDB" id="A0A1G5BCI6"/>
<dbReference type="PROSITE" id="PS51257">
    <property type="entry name" value="PROKAR_LIPOPROTEIN"/>
    <property type="match status" value="1"/>
</dbReference>
<evidence type="ECO:0000313" key="4">
    <source>
        <dbReference type="EMBL" id="SCX87875.1"/>
    </source>
</evidence>
<dbReference type="PANTHER" id="PTHR11261">
    <property type="entry name" value="INTERPHOTORECEPTOR RETINOID-BINDING PROTEIN"/>
    <property type="match status" value="1"/>
</dbReference>
<feature type="domain" description="Tricorn protease C1" evidence="3">
    <location>
        <begin position="36"/>
        <end position="95"/>
    </location>
</feature>
<dbReference type="SUPFAM" id="SSF52096">
    <property type="entry name" value="ClpP/crotonase"/>
    <property type="match status" value="1"/>
</dbReference>
<dbReference type="InterPro" id="IPR028204">
    <property type="entry name" value="Tricorn_C1"/>
</dbReference>
<evidence type="ECO:0000259" key="3">
    <source>
        <dbReference type="Pfam" id="PF14684"/>
    </source>
</evidence>
<keyword evidence="1" id="KW-0732">Signal</keyword>
<dbReference type="InterPro" id="IPR029045">
    <property type="entry name" value="ClpP/crotonase-like_dom_sf"/>
</dbReference>
<dbReference type="Proteomes" id="UP000198636">
    <property type="component" value="Unassembled WGS sequence"/>
</dbReference>
<dbReference type="CDD" id="cd07563">
    <property type="entry name" value="Peptidase_S41_IRBP"/>
    <property type="match status" value="1"/>
</dbReference>
<dbReference type="EMBL" id="FMUS01000002">
    <property type="protein sequence ID" value="SCX87875.1"/>
    <property type="molecule type" value="Genomic_DNA"/>
</dbReference>
<dbReference type="PANTHER" id="PTHR11261:SF3">
    <property type="entry name" value="RETINOL-BINDING PROTEIN 3"/>
    <property type="match status" value="1"/>
</dbReference>
<gene>
    <name evidence="4" type="ORF">SAMN03080606_00371</name>
</gene>
<feature type="signal peptide" evidence="1">
    <location>
        <begin position="1"/>
        <end position="20"/>
    </location>
</feature>
<dbReference type="OrthoDB" id="1653205at2"/>
<dbReference type="GO" id="GO:0008236">
    <property type="term" value="F:serine-type peptidase activity"/>
    <property type="evidence" value="ECO:0007669"/>
    <property type="project" value="InterPro"/>
</dbReference>
<dbReference type="RefSeq" id="WP_091539319.1">
    <property type="nucleotide sequence ID" value="NZ_FMUS01000002.1"/>
</dbReference>
<evidence type="ECO:0000259" key="2">
    <source>
        <dbReference type="Pfam" id="PF03572"/>
    </source>
</evidence>
<dbReference type="Gene3D" id="3.90.226.10">
    <property type="entry name" value="2-enoyl-CoA Hydratase, Chain A, domain 1"/>
    <property type="match status" value="1"/>
</dbReference>
<accession>A0A1G5BCI6</accession>
<reference evidence="4 5" key="1">
    <citation type="submission" date="2016-10" db="EMBL/GenBank/DDBJ databases">
        <authorList>
            <person name="de Groot N.N."/>
        </authorList>
    </citation>
    <scope>NUCLEOTIDE SEQUENCE [LARGE SCALE GENOMIC DNA]</scope>
    <source>
        <strain evidence="4 5">DSM 18978</strain>
    </source>
</reference>
<protein>
    <submittedName>
        <fullName evidence="4">Tricorn protease C1 domain-containing protein</fullName>
    </submittedName>
</protein>
<dbReference type="Gene3D" id="3.30.750.44">
    <property type="match status" value="1"/>
</dbReference>